<feature type="compositionally biased region" description="Low complexity" evidence="1">
    <location>
        <begin position="118"/>
        <end position="141"/>
    </location>
</feature>
<keyword evidence="4" id="KW-1185">Reference proteome</keyword>
<gene>
    <name evidence="3" type="ORF">VDBG_08764</name>
</gene>
<dbReference type="AlphaFoldDB" id="C9SV39"/>
<protein>
    <recommendedName>
        <fullName evidence="2">LysM domain-containing protein</fullName>
    </recommendedName>
</protein>
<dbReference type="PANTHER" id="PTHR20932:SF31">
    <property type="entry name" value="RING-TYPE DOMAIN-CONTAINING PROTEIN"/>
    <property type="match status" value="1"/>
</dbReference>
<evidence type="ECO:0000313" key="3">
    <source>
        <dbReference type="EMBL" id="EEY22654.1"/>
    </source>
</evidence>
<sequence length="301" mass="31960">MHPPPQQLKASLQSMPATGDACCTCAVLLATAPRYTSGSEKPLPAPRALPCCNRTICGSCLYVRRPPLGTQDYSHAQCKRLADGLCFLGLNMSRQTLASPSTAPTAKPPPPPPPPRCPQASGPPATSPPSSCRRGTASSSTPSPPSPPPAVLEEKADDTIHHLDHATDTLTSLSLAYNVPAQVLRAHNNLPADHLLPARRTLRIPASHYPAGSPSLSPHPVESADEIRRKAALRRFMVACKVADYDVATLYLEQAGHDLRAAVESWEADAAWERAHPQETAGLGGKGKGKGATRGGWWKIL</sequence>
<proteinExistence type="predicted"/>
<dbReference type="OrthoDB" id="2107166at2759"/>
<feature type="domain" description="LysM" evidence="2">
    <location>
        <begin position="168"/>
        <end position="205"/>
    </location>
</feature>
<feature type="region of interest" description="Disordered" evidence="1">
    <location>
        <begin position="98"/>
        <end position="152"/>
    </location>
</feature>
<dbReference type="Proteomes" id="UP000008698">
    <property type="component" value="Unassembled WGS sequence"/>
</dbReference>
<dbReference type="KEGG" id="val:VDBG_08764"/>
<dbReference type="InterPro" id="IPR045030">
    <property type="entry name" value="LYSM1-4"/>
</dbReference>
<feature type="compositionally biased region" description="Pro residues" evidence="1">
    <location>
        <begin position="106"/>
        <end position="117"/>
    </location>
</feature>
<evidence type="ECO:0000259" key="2">
    <source>
        <dbReference type="Pfam" id="PF01476"/>
    </source>
</evidence>
<evidence type="ECO:0000313" key="4">
    <source>
        <dbReference type="Proteomes" id="UP000008698"/>
    </source>
</evidence>
<dbReference type="Pfam" id="PF01476">
    <property type="entry name" value="LysM"/>
    <property type="match status" value="1"/>
</dbReference>
<dbReference type="RefSeq" id="XP_003000968.1">
    <property type="nucleotide sequence ID" value="XM_003000922.1"/>
</dbReference>
<name>C9SV39_VERA1</name>
<accession>C9SV39</accession>
<dbReference type="HOGENOM" id="CLU_070842_0_0_1"/>
<dbReference type="EMBL" id="DS985226">
    <property type="protein sequence ID" value="EEY22654.1"/>
    <property type="molecule type" value="Genomic_DNA"/>
</dbReference>
<dbReference type="InterPro" id="IPR018392">
    <property type="entry name" value="LysM"/>
</dbReference>
<dbReference type="GeneID" id="9534357"/>
<organism evidence="4">
    <name type="scientific">Verticillium alfalfae (strain VaMs.102 / ATCC MYA-4576 / FGSC 10136)</name>
    <name type="common">Verticillium wilt of alfalfa</name>
    <name type="synonym">Verticillium albo-atrum</name>
    <dbReference type="NCBI Taxonomy" id="526221"/>
    <lineage>
        <taxon>Eukaryota</taxon>
        <taxon>Fungi</taxon>
        <taxon>Dikarya</taxon>
        <taxon>Ascomycota</taxon>
        <taxon>Pezizomycotina</taxon>
        <taxon>Sordariomycetes</taxon>
        <taxon>Hypocreomycetidae</taxon>
        <taxon>Glomerellales</taxon>
        <taxon>Plectosphaerellaceae</taxon>
        <taxon>Verticillium</taxon>
    </lineage>
</organism>
<dbReference type="CDD" id="cd00118">
    <property type="entry name" value="LysM"/>
    <property type="match status" value="1"/>
</dbReference>
<evidence type="ECO:0000256" key="1">
    <source>
        <dbReference type="SAM" id="MobiDB-lite"/>
    </source>
</evidence>
<dbReference type="InterPro" id="IPR036779">
    <property type="entry name" value="LysM_dom_sf"/>
</dbReference>
<dbReference type="PANTHER" id="PTHR20932">
    <property type="entry name" value="LYSM AND PUTATIVE PEPTIDOGLYCAN-BINDING DOMAIN-CONTAINING PROTEIN"/>
    <property type="match status" value="1"/>
</dbReference>
<dbReference type="eggNOG" id="ENOG502S8FZ">
    <property type="taxonomic scope" value="Eukaryota"/>
</dbReference>
<reference evidence="4" key="1">
    <citation type="journal article" date="2011" name="PLoS Pathog.">
        <title>Comparative genomics yields insights into niche adaptation of plant vascular wilt pathogens.</title>
        <authorList>
            <person name="Klosterman S.J."/>
            <person name="Subbarao K.V."/>
            <person name="Kang S."/>
            <person name="Veronese P."/>
            <person name="Gold S.E."/>
            <person name="Thomma B.P.H.J."/>
            <person name="Chen Z."/>
            <person name="Henrissat B."/>
            <person name="Lee Y.-H."/>
            <person name="Park J."/>
            <person name="Garcia-Pedrajas M.D."/>
            <person name="Barbara D.J."/>
            <person name="Anchieta A."/>
            <person name="de Jonge R."/>
            <person name="Santhanam P."/>
            <person name="Maruthachalam K."/>
            <person name="Atallah Z."/>
            <person name="Amyotte S.G."/>
            <person name="Paz Z."/>
            <person name="Inderbitzin P."/>
            <person name="Hayes R.J."/>
            <person name="Heiman D.I."/>
            <person name="Young S."/>
            <person name="Zeng Q."/>
            <person name="Engels R."/>
            <person name="Galagan J."/>
            <person name="Cuomo C.A."/>
            <person name="Dobinson K.F."/>
            <person name="Ma L.-J."/>
        </authorList>
    </citation>
    <scope>NUCLEOTIDE SEQUENCE [LARGE SCALE GENOMIC DNA]</scope>
    <source>
        <strain evidence="4">VaMs.102 / ATCC MYA-4576 / FGSC 10136</strain>
    </source>
</reference>
<dbReference type="OMA" id="KIRRFMT"/>
<dbReference type="Gene3D" id="3.10.350.10">
    <property type="entry name" value="LysM domain"/>
    <property type="match status" value="1"/>
</dbReference>